<reference evidence="10" key="1">
    <citation type="journal article" date="2016" name="Nat. Commun.">
        <title>Genome analysis of three Pneumocystis species reveals adaptation mechanisms to life exclusively in mammalian hosts.</title>
        <authorList>
            <person name="Ma L."/>
            <person name="Chen Z."/>
            <person name="Huang D.W."/>
            <person name="Kutty G."/>
            <person name="Ishihara M."/>
            <person name="Wang H."/>
            <person name="Abouelleil A."/>
            <person name="Bishop L."/>
            <person name="Davey E."/>
            <person name="Deng R."/>
            <person name="Deng X."/>
            <person name="Fan L."/>
            <person name="Fantoni G."/>
            <person name="Fitzgerald M."/>
            <person name="Gogineni E."/>
            <person name="Goldberg J.M."/>
            <person name="Handley G."/>
            <person name="Hu X."/>
            <person name="Huber C."/>
            <person name="Jiao X."/>
            <person name="Jones K."/>
            <person name="Levin J.Z."/>
            <person name="Liu Y."/>
            <person name="Macdonald P."/>
            <person name="Melnikov A."/>
            <person name="Raley C."/>
            <person name="Sassi M."/>
            <person name="Sherman B.T."/>
            <person name="Song X."/>
            <person name="Sykes S."/>
            <person name="Tran B."/>
            <person name="Walsh L."/>
            <person name="Xia Y."/>
            <person name="Yang J."/>
            <person name="Young S."/>
            <person name="Zeng Q."/>
            <person name="Zheng X."/>
            <person name="Stephens R."/>
            <person name="Nusbaum C."/>
            <person name="Birren B.W."/>
            <person name="Azadi P."/>
            <person name="Lempicki R.A."/>
            <person name="Cuomo C.A."/>
            <person name="Kovacs J.A."/>
        </authorList>
    </citation>
    <scope>NUCLEOTIDE SEQUENCE [LARGE SCALE GENOMIC DNA]</scope>
    <source>
        <strain evidence="10">B80</strain>
    </source>
</reference>
<comment type="pathway">
    <text evidence="2">Protein modification; protein sumoylation.</text>
</comment>
<dbReference type="Proteomes" id="UP000054454">
    <property type="component" value="Unassembled WGS sequence"/>
</dbReference>
<dbReference type="VEuPathDB" id="FungiDB:T552_03207"/>
<keyword evidence="10" id="KW-1185">Reference proteome</keyword>
<evidence type="ECO:0000313" key="9">
    <source>
        <dbReference type="EMBL" id="KTW25933.1"/>
    </source>
</evidence>
<comment type="similarity">
    <text evidence="3">Belongs to the ubiquitin-activating E1 family.</text>
</comment>
<evidence type="ECO:0000256" key="2">
    <source>
        <dbReference type="ARBA" id="ARBA00004718"/>
    </source>
</evidence>
<evidence type="ECO:0000256" key="3">
    <source>
        <dbReference type="ARBA" id="ARBA00005673"/>
    </source>
</evidence>
<name>A0A0W4ZC11_PNEC8</name>
<dbReference type="GO" id="GO:0005737">
    <property type="term" value="C:cytoplasm"/>
    <property type="evidence" value="ECO:0007669"/>
    <property type="project" value="TreeGrafter"/>
</dbReference>
<evidence type="ECO:0000313" key="10">
    <source>
        <dbReference type="Proteomes" id="UP000054454"/>
    </source>
</evidence>
<evidence type="ECO:0000256" key="7">
    <source>
        <dbReference type="SAM" id="Phobius"/>
    </source>
</evidence>
<dbReference type="EMBL" id="LFVZ01000015">
    <property type="protein sequence ID" value="KTW25933.1"/>
    <property type="molecule type" value="Genomic_DNA"/>
</dbReference>
<feature type="domain" description="THIF-type NAD/FAD binding fold" evidence="8">
    <location>
        <begin position="14"/>
        <end position="311"/>
    </location>
</feature>
<dbReference type="GO" id="GO:0019948">
    <property type="term" value="F:SUMO activating enzyme activity"/>
    <property type="evidence" value="ECO:0007669"/>
    <property type="project" value="TreeGrafter"/>
</dbReference>
<evidence type="ECO:0000259" key="8">
    <source>
        <dbReference type="Pfam" id="PF00899"/>
    </source>
</evidence>
<dbReference type="GO" id="GO:0016925">
    <property type="term" value="P:protein sumoylation"/>
    <property type="evidence" value="ECO:0007669"/>
    <property type="project" value="TreeGrafter"/>
</dbReference>
<keyword evidence="7" id="KW-0812">Transmembrane</keyword>
<gene>
    <name evidence="9" type="ORF">T552_03207</name>
</gene>
<dbReference type="PANTHER" id="PTHR10953">
    <property type="entry name" value="UBIQUITIN-ACTIVATING ENZYME E1"/>
    <property type="match status" value="1"/>
</dbReference>
<dbReference type="GO" id="GO:0031510">
    <property type="term" value="C:SUMO activating enzyme complex"/>
    <property type="evidence" value="ECO:0007669"/>
    <property type="project" value="TreeGrafter"/>
</dbReference>
<dbReference type="InterPro" id="IPR035985">
    <property type="entry name" value="Ubiquitin-activating_enz"/>
</dbReference>
<comment type="caution">
    <text evidence="9">The sequence shown here is derived from an EMBL/GenBank/DDBJ whole genome shotgun (WGS) entry which is preliminary data.</text>
</comment>
<dbReference type="OrthoDB" id="1708823at2759"/>
<organism evidence="9 10">
    <name type="scientific">Pneumocystis carinii (strain B80)</name>
    <name type="common">Rat pneumocystis pneumonia agent</name>
    <name type="synonym">Pneumocystis carinii f. sp. carinii</name>
    <dbReference type="NCBI Taxonomy" id="1408658"/>
    <lineage>
        <taxon>Eukaryota</taxon>
        <taxon>Fungi</taxon>
        <taxon>Dikarya</taxon>
        <taxon>Ascomycota</taxon>
        <taxon>Taphrinomycotina</taxon>
        <taxon>Pneumocystomycetes</taxon>
        <taxon>Pneumocystaceae</taxon>
        <taxon>Pneumocystis</taxon>
    </lineage>
</organism>
<dbReference type="PRINTS" id="PR01849">
    <property type="entry name" value="UBIQUITINACT"/>
</dbReference>
<keyword evidence="4" id="KW-0833">Ubl conjugation pathway</keyword>
<dbReference type="InterPro" id="IPR045886">
    <property type="entry name" value="ThiF/MoeB/HesA"/>
</dbReference>
<dbReference type="InterPro" id="IPR000594">
    <property type="entry name" value="ThiF_NAD_FAD-bd"/>
</dbReference>
<dbReference type="AlphaFoldDB" id="A0A0W4ZC11"/>
<comment type="subcellular location">
    <subcellularLocation>
        <location evidence="1">Nucleus</location>
    </subcellularLocation>
</comment>
<evidence type="ECO:0000256" key="6">
    <source>
        <dbReference type="ARBA" id="ARBA00044354"/>
    </source>
</evidence>
<dbReference type="PANTHER" id="PTHR10953:SF162">
    <property type="entry name" value="SUMO-ACTIVATING ENZYME SUBUNIT 1"/>
    <property type="match status" value="1"/>
</dbReference>
<sequence length="322" mass="36521">MTRKSISQDEIDIYDRQIRLWGIEGQTSISNSSVVLIGVRELGEEIGKNLVLAGIGSLTLLDGEEIKDIAPNTHFCISSSDIGKKYAEVVLNELKRVNPSVKLIASTENIFDLPDEYFSSFDVVICCELGLDLMMRLNSICRRFGVAFYSCAMYGFYGYIFSDLIEHTYIIEKKVQDKAKESVKVPCTERYYPLSEIIHHKYGETLTQKRKKKVSPLLPGIMGLWKFQQKFSHFPSNSQEITQYLSMIKEINAQLGLSDDILENNVLINLAKKANYKWSPVASVIGGVLAQDILNFLNKQERPIQNLFFFNGEICTGPIYQV</sequence>
<evidence type="ECO:0000256" key="1">
    <source>
        <dbReference type="ARBA" id="ARBA00004123"/>
    </source>
</evidence>
<dbReference type="GO" id="GO:0016887">
    <property type="term" value="F:ATP hydrolysis activity"/>
    <property type="evidence" value="ECO:0007669"/>
    <property type="project" value="UniProtKB-ARBA"/>
</dbReference>
<accession>A0A0W4ZC11</accession>
<dbReference type="RefSeq" id="XP_018224513.1">
    <property type="nucleotide sequence ID" value="XM_018371718.1"/>
</dbReference>
<dbReference type="GeneID" id="28937921"/>
<proteinExistence type="inferred from homology"/>
<feature type="transmembrane region" description="Helical" evidence="7">
    <location>
        <begin position="144"/>
        <end position="161"/>
    </location>
</feature>
<dbReference type="Gene3D" id="3.40.50.720">
    <property type="entry name" value="NAD(P)-binding Rossmann-like Domain"/>
    <property type="match status" value="1"/>
</dbReference>
<keyword evidence="7" id="KW-1133">Transmembrane helix</keyword>
<evidence type="ECO:0000256" key="4">
    <source>
        <dbReference type="ARBA" id="ARBA00022786"/>
    </source>
</evidence>
<dbReference type="Pfam" id="PF00899">
    <property type="entry name" value="ThiF"/>
    <property type="match status" value="1"/>
</dbReference>
<evidence type="ECO:0000256" key="5">
    <source>
        <dbReference type="ARBA" id="ARBA00023242"/>
    </source>
</evidence>
<protein>
    <recommendedName>
        <fullName evidence="6">Ubiquitin-like 1-activating enzyme E1A</fullName>
    </recommendedName>
</protein>
<keyword evidence="7" id="KW-0472">Membrane</keyword>
<dbReference type="SUPFAM" id="SSF69572">
    <property type="entry name" value="Activating enzymes of the ubiquitin-like proteins"/>
    <property type="match status" value="1"/>
</dbReference>
<dbReference type="InterPro" id="IPR000011">
    <property type="entry name" value="UBQ/SUMO-activ_enz_E1-like"/>
</dbReference>
<keyword evidence="5" id="KW-0539">Nucleus</keyword>